<dbReference type="InterPro" id="IPR001394">
    <property type="entry name" value="Peptidase_C19_UCH"/>
</dbReference>
<feature type="compositionally biased region" description="Basic residues" evidence="3">
    <location>
        <begin position="713"/>
        <end position="723"/>
    </location>
</feature>
<evidence type="ECO:0000313" key="5">
    <source>
        <dbReference type="EMBL" id="KAG7588886.1"/>
    </source>
</evidence>
<evidence type="ECO:0000313" key="6">
    <source>
        <dbReference type="Proteomes" id="UP000694251"/>
    </source>
</evidence>
<dbReference type="InterPro" id="IPR013087">
    <property type="entry name" value="Znf_C2H2_type"/>
</dbReference>
<protein>
    <submittedName>
        <fullName evidence="5">Papain-like cysteine peptidase superfamily</fullName>
    </submittedName>
</protein>
<dbReference type="AlphaFoldDB" id="A0A8T2BSC4"/>
<dbReference type="OrthoDB" id="1056239at2759"/>
<feature type="region of interest" description="Disordered" evidence="3">
    <location>
        <begin position="703"/>
        <end position="737"/>
    </location>
</feature>
<comment type="caution">
    <text evidence="5">The sequence shown here is derived from an EMBL/GenBank/DDBJ whole genome shotgun (WGS) entry which is preliminary data.</text>
</comment>
<name>A0A8T2BSC4_ARASU</name>
<reference evidence="5 6" key="1">
    <citation type="submission" date="2020-12" db="EMBL/GenBank/DDBJ databases">
        <title>Concerted genomic and epigenomic changes stabilize Arabidopsis allopolyploids.</title>
        <authorList>
            <person name="Chen Z."/>
        </authorList>
    </citation>
    <scope>NUCLEOTIDE SEQUENCE [LARGE SCALE GENOMIC DNA]</scope>
    <source>
        <strain evidence="5">As9502</strain>
        <tissue evidence="5">Leaf</tissue>
    </source>
</reference>
<dbReference type="EMBL" id="JAEFBJ010000007">
    <property type="protein sequence ID" value="KAG7588886.1"/>
    <property type="molecule type" value="Genomic_DNA"/>
</dbReference>
<dbReference type="PANTHER" id="PTHR22975">
    <property type="entry name" value="UBIQUITIN SPECIFIC PROTEINASE"/>
    <property type="match status" value="1"/>
</dbReference>
<dbReference type="Pfam" id="PF04781">
    <property type="entry name" value="DUF627"/>
    <property type="match status" value="1"/>
</dbReference>
<dbReference type="GO" id="GO:0016579">
    <property type="term" value="P:protein deubiquitination"/>
    <property type="evidence" value="ECO:0007669"/>
    <property type="project" value="InterPro"/>
</dbReference>
<evidence type="ECO:0000256" key="3">
    <source>
        <dbReference type="SAM" id="MobiDB-lite"/>
    </source>
</evidence>
<gene>
    <name evidence="5" type="ORF">ISN44_As07g012070</name>
</gene>
<evidence type="ECO:0000259" key="4">
    <source>
        <dbReference type="PROSITE" id="PS00028"/>
    </source>
</evidence>
<sequence>MELPTLRDANSEKLFKRAKDFYSAKDYINALEIIEDLRFVQGNDRVFVNVVQGQIFKELAEKTENTDVKVAYLLGSVQCLSIAPGLSSLAAISLFILAQQLDSVMYYKKSVRKAKETLYNLTVNLQNPESTKREHKGMLSVIEIAESRIAESKTRGVVKNWEQKEDGDTRKSEPDFIKELMLYWAGLNVEIKRNFMKVSTAELTSYVEGLYGSEGVDALEQVLTFAREEGKWRFWMCRSCSNKFSSAEECKNHLEQQHHAKFLPNSTKHMPQRISKVWSRKISIGSWQPVDAAAAIELIKNRLEDVKAFAYENGWSKDWPLAADEERSKLLKEIQLLLVSFCDHKILSCSVRDWVVQFLVNHLEKLEVSKHILTDSRLVETPQSICFLECCELNQILEFLKNIKCERDDGTNLVCRAVDSFCGGTRVKEKIDFDPQFSVLLLDKRLLQCKISRFDDEGTINVFDPSVHYANAHAQGGYILSWLVDNSSEDESFRFPTPVRMHNLDIWVAVLKAVQFACWTLATKYANKWKLLDYDASLTAAKKLCISEDVRRRNLHKDQWNSYASLLCDTCEENLRRDAGKSLNSKLFLCAVQDVFKGASFPSFDFLNCMTVIREHKDLSDDIVMKSIDLLKLAVTNKVVRIDSKILLVESARINLLNNLTKLSVFDYRSYILRPMKELILDGIIYMENKAKLAAAEAELISEEKQEEEMKLPSKKKKNKSNKKNSTSMSSHLDKTVEHEHSVNLELESTFPSLKPAEEDIFSSERGLLEMTSKTNNQEETTKACHLQDMQSRPGEDSLSKHPGSIYEETTTKYNSILDMVLKALCNLKVLKEDLVHNRQPFYDNQVPCALRDFFSAFVAEQIEYEGLYSYLLSGLLASLKEVHPMSNDAAKVVVAILEFWQCWKSPQRESLVTRLFTLEEYERMKCSKCRKMPNYPEQRSYGIVMAADSIRDLKCAFGNIKFGDIIKVIRMEDKMLCDVKTRGCGNTNFVRHTISSCPPIFTIVLEWEKNESEKEISETLKALDWEIDISRLYEGLEPNTSYRLVSVIGCGEEGEQICMAYKKNRWVSLRHEALKEEVVGIWKSVVRFCGERRVRPEILFYEAARLDR</sequence>
<feature type="region of interest" description="Disordered" evidence="3">
    <location>
        <begin position="773"/>
        <end position="804"/>
    </location>
</feature>
<dbReference type="PANTHER" id="PTHR22975:SF20">
    <property type="entry name" value="UBIQUITIN CARBOXYL-TERMINAL HYDROLASE-RELATED PROTEIN-RELATED"/>
    <property type="match status" value="1"/>
</dbReference>
<keyword evidence="6" id="KW-1185">Reference proteome</keyword>
<keyword evidence="2" id="KW-0378">Hydrolase</keyword>
<dbReference type="InterPro" id="IPR006865">
    <property type="entry name" value="DUF629"/>
</dbReference>
<dbReference type="InterPro" id="IPR052398">
    <property type="entry name" value="Ubiquitin_hydrolase_53/54"/>
</dbReference>
<proteinExistence type="predicted"/>
<dbReference type="PROSITE" id="PS00028">
    <property type="entry name" value="ZINC_FINGER_C2H2_1"/>
    <property type="match status" value="1"/>
</dbReference>
<dbReference type="InterPro" id="IPR006866">
    <property type="entry name" value="DUF627_N"/>
</dbReference>
<dbReference type="Pfam" id="PF00443">
    <property type="entry name" value="UCH"/>
    <property type="match status" value="1"/>
</dbReference>
<keyword evidence="1" id="KW-0833">Ubl conjugation pathway</keyword>
<dbReference type="Pfam" id="PF04780">
    <property type="entry name" value="DUF629"/>
    <property type="match status" value="1"/>
</dbReference>
<dbReference type="GO" id="GO:0004843">
    <property type="term" value="F:cysteine-type deubiquitinase activity"/>
    <property type="evidence" value="ECO:0007669"/>
    <property type="project" value="InterPro"/>
</dbReference>
<dbReference type="Proteomes" id="UP000694251">
    <property type="component" value="Chromosome 7"/>
</dbReference>
<feature type="compositionally biased region" description="Basic and acidic residues" evidence="3">
    <location>
        <begin position="703"/>
        <end position="712"/>
    </location>
</feature>
<organism evidence="5 6">
    <name type="scientific">Arabidopsis suecica</name>
    <name type="common">Swedish thale-cress</name>
    <name type="synonym">Cardaminopsis suecica</name>
    <dbReference type="NCBI Taxonomy" id="45249"/>
    <lineage>
        <taxon>Eukaryota</taxon>
        <taxon>Viridiplantae</taxon>
        <taxon>Streptophyta</taxon>
        <taxon>Embryophyta</taxon>
        <taxon>Tracheophyta</taxon>
        <taxon>Spermatophyta</taxon>
        <taxon>Magnoliopsida</taxon>
        <taxon>eudicotyledons</taxon>
        <taxon>Gunneridae</taxon>
        <taxon>Pentapetalae</taxon>
        <taxon>rosids</taxon>
        <taxon>malvids</taxon>
        <taxon>Brassicales</taxon>
        <taxon>Brassicaceae</taxon>
        <taxon>Camelineae</taxon>
        <taxon>Arabidopsis</taxon>
    </lineage>
</organism>
<evidence type="ECO:0000256" key="2">
    <source>
        <dbReference type="ARBA" id="ARBA00022801"/>
    </source>
</evidence>
<feature type="domain" description="C2H2-type" evidence="4">
    <location>
        <begin position="237"/>
        <end position="259"/>
    </location>
</feature>
<accession>A0A8T2BSC4</accession>
<evidence type="ECO:0000256" key="1">
    <source>
        <dbReference type="ARBA" id="ARBA00022786"/>
    </source>
</evidence>